<reference evidence="2 3" key="1">
    <citation type="submission" date="2023-12" db="EMBL/GenBank/DDBJ databases">
        <title>the genome sequence of Hyalangium sp. s54d21.</title>
        <authorList>
            <person name="Zhang X."/>
        </authorList>
    </citation>
    <scope>NUCLEOTIDE SEQUENCE [LARGE SCALE GENOMIC DNA]</scope>
    <source>
        <strain evidence="3">s54d21</strain>
    </source>
</reference>
<protein>
    <recommendedName>
        <fullName evidence="4">Lipoprotein</fullName>
    </recommendedName>
</protein>
<accession>A0ABU5H1P9</accession>
<dbReference type="Proteomes" id="UP001291309">
    <property type="component" value="Unassembled WGS sequence"/>
</dbReference>
<organism evidence="2 3">
    <name type="scientific">Hyalangium rubrum</name>
    <dbReference type="NCBI Taxonomy" id="3103134"/>
    <lineage>
        <taxon>Bacteria</taxon>
        <taxon>Pseudomonadati</taxon>
        <taxon>Myxococcota</taxon>
        <taxon>Myxococcia</taxon>
        <taxon>Myxococcales</taxon>
        <taxon>Cystobacterineae</taxon>
        <taxon>Archangiaceae</taxon>
        <taxon>Hyalangium</taxon>
    </lineage>
</organism>
<feature type="signal peptide" evidence="1">
    <location>
        <begin position="1"/>
        <end position="16"/>
    </location>
</feature>
<proteinExistence type="predicted"/>
<feature type="chain" id="PRO_5046001068" description="Lipoprotein" evidence="1">
    <location>
        <begin position="17"/>
        <end position="165"/>
    </location>
</feature>
<evidence type="ECO:0008006" key="4">
    <source>
        <dbReference type="Google" id="ProtNLM"/>
    </source>
</evidence>
<keyword evidence="3" id="KW-1185">Reference proteome</keyword>
<keyword evidence="1" id="KW-0732">Signal</keyword>
<dbReference type="PROSITE" id="PS51257">
    <property type="entry name" value="PROKAR_LIPOPROTEIN"/>
    <property type="match status" value="1"/>
</dbReference>
<evidence type="ECO:0000256" key="1">
    <source>
        <dbReference type="SAM" id="SignalP"/>
    </source>
</evidence>
<dbReference type="EMBL" id="JAXIVS010000003">
    <property type="protein sequence ID" value="MDY7226707.1"/>
    <property type="molecule type" value="Genomic_DNA"/>
</dbReference>
<name>A0ABU5H1P9_9BACT</name>
<gene>
    <name evidence="2" type="ORF">SYV04_09925</name>
</gene>
<sequence>MTARPPLPLFSPRSLAALFTLSLATGCFPSEEAARETEIEQIPLHMERTQDALRFSWDGDMVHRVDVIQCESAPLQEHCACNGSLVWGLGAGETEKFHEVALAEPFIASPLQYGVTPGSDRKAYAPRPLVAGKTYLVQAVRVAPCEYGPNDCQKMVARGCQSIVW</sequence>
<dbReference type="RefSeq" id="WP_321545434.1">
    <property type="nucleotide sequence ID" value="NZ_JAXIVS010000003.1"/>
</dbReference>
<evidence type="ECO:0000313" key="2">
    <source>
        <dbReference type="EMBL" id="MDY7226707.1"/>
    </source>
</evidence>
<evidence type="ECO:0000313" key="3">
    <source>
        <dbReference type="Proteomes" id="UP001291309"/>
    </source>
</evidence>
<comment type="caution">
    <text evidence="2">The sequence shown here is derived from an EMBL/GenBank/DDBJ whole genome shotgun (WGS) entry which is preliminary data.</text>
</comment>